<dbReference type="AlphaFoldDB" id="A0A4Z1FDJ6"/>
<evidence type="ECO:0000313" key="2">
    <source>
        <dbReference type="Proteomes" id="UP000297777"/>
    </source>
</evidence>
<keyword evidence="2" id="KW-1185">Reference proteome</keyword>
<name>A0A4Z1FDJ6_9HELO</name>
<organism evidence="1 2">
    <name type="scientific">Botrytis tulipae</name>
    <dbReference type="NCBI Taxonomy" id="87230"/>
    <lineage>
        <taxon>Eukaryota</taxon>
        <taxon>Fungi</taxon>
        <taxon>Dikarya</taxon>
        <taxon>Ascomycota</taxon>
        <taxon>Pezizomycotina</taxon>
        <taxon>Leotiomycetes</taxon>
        <taxon>Helotiales</taxon>
        <taxon>Sclerotiniaceae</taxon>
        <taxon>Botrytis</taxon>
    </lineage>
</organism>
<proteinExistence type="predicted"/>
<evidence type="ECO:0000313" key="1">
    <source>
        <dbReference type="EMBL" id="TGO19491.1"/>
    </source>
</evidence>
<dbReference type="OrthoDB" id="3466836at2759"/>
<dbReference type="Proteomes" id="UP000297777">
    <property type="component" value="Unassembled WGS sequence"/>
</dbReference>
<gene>
    <name evidence="1" type="ORF">BTUL_0004g01300</name>
</gene>
<comment type="caution">
    <text evidence="1">The sequence shown here is derived from an EMBL/GenBank/DDBJ whole genome shotgun (WGS) entry which is preliminary data.</text>
</comment>
<sequence length="181" mass="19798">MVLLRTLTYDRHGQGATISQDSVDKIPGKGLGYGYDLNDAVNDLHELIQFTVPTNFKLVLVAVGIFVHIARIYAHKHSATVGGLSFLDPNIGNAEGTGLLPNSHTPDFKESDVAGDDKNVLQLLLNPSSPRLQGLNGRGACLKVVGRDPEPFGKEMWRTLEIPKSVNRKYTRPFAVHGKNQ</sequence>
<dbReference type="EMBL" id="PQXH01000004">
    <property type="protein sequence ID" value="TGO19491.1"/>
    <property type="molecule type" value="Genomic_DNA"/>
</dbReference>
<reference evidence="1 2" key="1">
    <citation type="submission" date="2017-12" db="EMBL/GenBank/DDBJ databases">
        <title>Comparative genomics of Botrytis spp.</title>
        <authorList>
            <person name="Valero-Jimenez C.A."/>
            <person name="Tapia P."/>
            <person name="Veloso J."/>
            <person name="Silva-Moreno E."/>
            <person name="Staats M."/>
            <person name="Valdes J.H."/>
            <person name="Van Kan J.A.L."/>
        </authorList>
    </citation>
    <scope>NUCLEOTIDE SEQUENCE [LARGE SCALE GENOMIC DNA]</scope>
    <source>
        <strain evidence="1 2">Bt9001</strain>
    </source>
</reference>
<accession>A0A4Z1FDJ6</accession>
<protein>
    <submittedName>
        <fullName evidence="1">Uncharacterized protein</fullName>
    </submittedName>
</protein>